<gene>
    <name evidence="2" type="ORF">THIOM_004428</name>
</gene>
<organism evidence="2 3">
    <name type="scientific">Candidatus Thiomargarita nelsonii</name>
    <dbReference type="NCBI Taxonomy" id="1003181"/>
    <lineage>
        <taxon>Bacteria</taxon>
        <taxon>Pseudomonadati</taxon>
        <taxon>Pseudomonadota</taxon>
        <taxon>Gammaproteobacteria</taxon>
        <taxon>Thiotrichales</taxon>
        <taxon>Thiotrichaceae</taxon>
        <taxon>Thiomargarita</taxon>
    </lineage>
</organism>
<dbReference type="Proteomes" id="UP000076962">
    <property type="component" value="Unassembled WGS sequence"/>
</dbReference>
<protein>
    <recommendedName>
        <fullName evidence="1">DUF6036 domain-containing protein</fullName>
    </recommendedName>
</protein>
<keyword evidence="3" id="KW-1185">Reference proteome</keyword>
<accession>A0A176RW08</accession>
<dbReference type="EMBL" id="LUTY01002618">
    <property type="protein sequence ID" value="OAD19905.1"/>
    <property type="molecule type" value="Genomic_DNA"/>
</dbReference>
<feature type="domain" description="DUF6036" evidence="1">
    <location>
        <begin position="10"/>
        <end position="141"/>
    </location>
</feature>
<evidence type="ECO:0000259" key="1">
    <source>
        <dbReference type="Pfam" id="PF19502"/>
    </source>
</evidence>
<reference evidence="2 3" key="1">
    <citation type="submission" date="2016-05" db="EMBL/GenBank/DDBJ databases">
        <title>Single-cell genome of chain-forming Candidatus Thiomargarita nelsonii and comparison to other large sulfur-oxidizing bacteria.</title>
        <authorList>
            <person name="Winkel M."/>
            <person name="Salman V."/>
            <person name="Woyke T."/>
            <person name="Schulz-Vogt H."/>
            <person name="Richter M."/>
            <person name="Flood B."/>
            <person name="Bailey J."/>
            <person name="Amann R."/>
            <person name="Mussmann M."/>
        </authorList>
    </citation>
    <scope>NUCLEOTIDE SEQUENCE [LARGE SCALE GENOMIC DNA]</scope>
    <source>
        <strain evidence="2 3">THI036</strain>
    </source>
</reference>
<evidence type="ECO:0000313" key="2">
    <source>
        <dbReference type="EMBL" id="OAD19905.1"/>
    </source>
</evidence>
<dbReference type="Pfam" id="PF19502">
    <property type="entry name" value="DUF6036"/>
    <property type="match status" value="1"/>
</dbReference>
<name>A0A176RW08_9GAMM</name>
<dbReference type="PATRIC" id="fig|1003181.4.peg.5841"/>
<proteinExistence type="predicted"/>
<comment type="caution">
    <text evidence="2">The sequence shown here is derived from an EMBL/GenBank/DDBJ whole genome shotgun (WGS) entry which is preliminary data.</text>
</comment>
<evidence type="ECO:0000313" key="3">
    <source>
        <dbReference type="Proteomes" id="UP000076962"/>
    </source>
</evidence>
<dbReference type="InterPro" id="IPR045792">
    <property type="entry name" value="DUF6036"/>
</dbReference>
<dbReference type="AlphaFoldDB" id="A0A176RW08"/>
<sequence length="167" mass="19395">MTQPEIKDYLEQLNEILKSIDIKGEICLYGGAVMCLVYNARPSTKDVDAIFEPVPKLRAAIEKVAHANNLDEDWLNDSVKGFVVNHNQQIFFNWPNLKIYIPEPDYLLAMKTLASRVDTMDKDDIQFLINKMEITTAEEVFNILEKYYPKQQIKQATQFFIEELFAQ</sequence>